<name>A0A1I7V4U1_9PELO</name>
<dbReference type="PANTHER" id="PTHR19282">
    <property type="entry name" value="TETRASPANIN"/>
    <property type="match status" value="1"/>
</dbReference>
<dbReference type="AlphaFoldDB" id="A0A1I7V4U1"/>
<dbReference type="Pfam" id="PF00335">
    <property type="entry name" value="Tetraspanin"/>
    <property type="match status" value="1"/>
</dbReference>
<sequence length="234" mass="26579">MTSKIAFISRILLFCLNLIMLLCSIGLVVWGSFIGNSPYDRQLKDVIFNYNSPEPLADDKYDMRAWIWSVYWSIYGLSIGGVLISIIGLIGAISRKKTVVATFLVLMVPFFLLQFGGAITVWTKRGNIRNLLYRFTNDIYLTESVFDISIIQNTYKCCGVRSGEWACPNVPPCDTAVFDSVDNTMMIAGLIFFIPVLFLELSIITSSVLILKFEPRIRKEKKQENDQNDPWATQ</sequence>
<organism evidence="6 7">
    <name type="scientific">Caenorhabditis tropicalis</name>
    <dbReference type="NCBI Taxonomy" id="1561998"/>
    <lineage>
        <taxon>Eukaryota</taxon>
        <taxon>Metazoa</taxon>
        <taxon>Ecdysozoa</taxon>
        <taxon>Nematoda</taxon>
        <taxon>Chromadorea</taxon>
        <taxon>Rhabditida</taxon>
        <taxon>Rhabditina</taxon>
        <taxon>Rhabditomorpha</taxon>
        <taxon>Rhabditoidea</taxon>
        <taxon>Rhabditidae</taxon>
        <taxon>Peloderinae</taxon>
        <taxon>Caenorhabditis</taxon>
    </lineage>
</organism>
<evidence type="ECO:0000313" key="7">
    <source>
        <dbReference type="WBParaSite" id="Csp11.Scaffold78.g469.t1"/>
    </source>
</evidence>
<evidence type="ECO:0000256" key="2">
    <source>
        <dbReference type="ARBA" id="ARBA00022692"/>
    </source>
</evidence>
<dbReference type="PANTHER" id="PTHR19282:SF525">
    <property type="entry name" value="TETRASPANIN FAMILY"/>
    <property type="match status" value="1"/>
</dbReference>
<dbReference type="Proteomes" id="UP000095282">
    <property type="component" value="Unplaced"/>
</dbReference>
<reference evidence="7" key="1">
    <citation type="submission" date="2016-11" db="UniProtKB">
        <authorList>
            <consortium name="WormBaseParasite"/>
        </authorList>
    </citation>
    <scope>IDENTIFICATION</scope>
</reference>
<proteinExistence type="predicted"/>
<evidence type="ECO:0000256" key="1">
    <source>
        <dbReference type="ARBA" id="ARBA00004141"/>
    </source>
</evidence>
<evidence type="ECO:0000313" key="6">
    <source>
        <dbReference type="Proteomes" id="UP000095282"/>
    </source>
</evidence>
<comment type="subcellular location">
    <subcellularLocation>
        <location evidence="1">Membrane</location>
        <topology evidence="1">Multi-pass membrane protein</topology>
    </subcellularLocation>
</comment>
<dbReference type="STRING" id="1561998.A0A1I7V4U1"/>
<keyword evidence="3 5" id="KW-1133">Transmembrane helix</keyword>
<dbReference type="eggNOG" id="KOG3882">
    <property type="taxonomic scope" value="Eukaryota"/>
</dbReference>
<accession>A0A1I7V4U1</accession>
<dbReference type="InterPro" id="IPR018499">
    <property type="entry name" value="Tetraspanin/Peripherin"/>
</dbReference>
<keyword evidence="6" id="KW-1185">Reference proteome</keyword>
<feature type="transmembrane region" description="Helical" evidence="5">
    <location>
        <begin position="70"/>
        <end position="92"/>
    </location>
</feature>
<keyword evidence="4 5" id="KW-0472">Membrane</keyword>
<dbReference type="GO" id="GO:0005886">
    <property type="term" value="C:plasma membrane"/>
    <property type="evidence" value="ECO:0007669"/>
    <property type="project" value="TreeGrafter"/>
</dbReference>
<feature type="transmembrane region" description="Helical" evidence="5">
    <location>
        <begin position="187"/>
        <end position="211"/>
    </location>
</feature>
<protein>
    <submittedName>
        <fullName evidence="7">Tetraspanin</fullName>
    </submittedName>
</protein>
<evidence type="ECO:0000256" key="5">
    <source>
        <dbReference type="SAM" id="Phobius"/>
    </source>
</evidence>
<keyword evidence="2 5" id="KW-0812">Transmembrane</keyword>
<dbReference type="WBParaSite" id="Csp11.Scaffold78.g469.t1">
    <property type="protein sequence ID" value="Csp11.Scaffold78.g469.t1"/>
    <property type="gene ID" value="Csp11.Scaffold78.g469"/>
</dbReference>
<evidence type="ECO:0000256" key="4">
    <source>
        <dbReference type="ARBA" id="ARBA00023136"/>
    </source>
</evidence>
<evidence type="ECO:0000256" key="3">
    <source>
        <dbReference type="ARBA" id="ARBA00022989"/>
    </source>
</evidence>
<feature type="transmembrane region" description="Helical" evidence="5">
    <location>
        <begin position="99"/>
        <end position="122"/>
    </location>
</feature>
<feature type="transmembrane region" description="Helical" evidence="5">
    <location>
        <begin position="12"/>
        <end position="33"/>
    </location>
</feature>